<gene>
    <name evidence="5" type="ORF">ABLG96_19430</name>
</gene>
<dbReference type="GO" id="GO:0005975">
    <property type="term" value="P:carbohydrate metabolic process"/>
    <property type="evidence" value="ECO:0007669"/>
    <property type="project" value="InterPro"/>
</dbReference>
<dbReference type="RefSeq" id="WP_353648961.1">
    <property type="nucleotide sequence ID" value="NZ_CP159218.1"/>
</dbReference>
<organism evidence="5">
    <name type="scientific">Nakamurella sp. A5-74</name>
    <dbReference type="NCBI Taxonomy" id="3158264"/>
    <lineage>
        <taxon>Bacteria</taxon>
        <taxon>Bacillati</taxon>
        <taxon>Actinomycetota</taxon>
        <taxon>Actinomycetes</taxon>
        <taxon>Nakamurellales</taxon>
        <taxon>Nakamurellaceae</taxon>
        <taxon>Nakamurella</taxon>
    </lineage>
</organism>
<protein>
    <submittedName>
        <fullName evidence="5">Family 1 glycosylhydrolase</fullName>
    </submittedName>
</protein>
<evidence type="ECO:0000256" key="4">
    <source>
        <dbReference type="RuleBase" id="RU003690"/>
    </source>
</evidence>
<evidence type="ECO:0000256" key="1">
    <source>
        <dbReference type="ARBA" id="ARBA00010838"/>
    </source>
</evidence>
<accession>A0AAU8DPR0</accession>
<dbReference type="PANTHER" id="PTHR10353">
    <property type="entry name" value="GLYCOSYL HYDROLASE"/>
    <property type="match status" value="1"/>
</dbReference>
<name>A0AAU8DPR0_9ACTN</name>
<dbReference type="SUPFAM" id="SSF51445">
    <property type="entry name" value="(Trans)glycosidases"/>
    <property type="match status" value="1"/>
</dbReference>
<dbReference type="Pfam" id="PF00232">
    <property type="entry name" value="Glyco_hydro_1"/>
    <property type="match status" value="1"/>
</dbReference>
<comment type="similarity">
    <text evidence="1 4">Belongs to the glycosyl hydrolase 1 family.</text>
</comment>
<dbReference type="Gene3D" id="3.20.20.80">
    <property type="entry name" value="Glycosidases"/>
    <property type="match status" value="1"/>
</dbReference>
<evidence type="ECO:0000313" key="5">
    <source>
        <dbReference type="EMBL" id="XCG63346.1"/>
    </source>
</evidence>
<dbReference type="GO" id="GO:0008422">
    <property type="term" value="F:beta-glucosidase activity"/>
    <property type="evidence" value="ECO:0007669"/>
    <property type="project" value="TreeGrafter"/>
</dbReference>
<keyword evidence="2" id="KW-0378">Hydrolase</keyword>
<dbReference type="InterPro" id="IPR001360">
    <property type="entry name" value="Glyco_hydro_1"/>
</dbReference>
<proteinExistence type="inferred from homology"/>
<evidence type="ECO:0000256" key="2">
    <source>
        <dbReference type="ARBA" id="ARBA00022801"/>
    </source>
</evidence>
<keyword evidence="3" id="KW-0326">Glycosidase</keyword>
<dbReference type="AlphaFoldDB" id="A0AAU8DPR0"/>
<dbReference type="InterPro" id="IPR017853">
    <property type="entry name" value="GH"/>
</dbReference>
<sequence length="444" mass="48315">MTSRALFAVDSFSWLLGIEDTCVYPADGGAPLDEHVLTGHSARWRADLSAARDMGATAVRYGMSWPLVHTAPGTFDWATLDEIVTFAVDELGLDLVADLVHYGTPTWLEHSFADPGYPAAIEEFAGALATRYRGRLRAYTPLNEPVTTASFCGLRGVWPPRLSGWHGWTTVVLPLAEGIVRANRAIRRADPDAVIVHVEAATRVHTTDDEQVEHTALLREIGWLPTDLVLGTVDSSHSMYGWLLEHGATVDQLERLLRHPAPPDLIGVNYYPDLTPRRIVAVEGAPVQVAYNAGPAGLRSVLAGFSTRYSLPLAVTETSIEGDDDTRSTWLRDSAAAVLDLRERGADIRGYTWWPLMDFIDWSYAAGGANVEEFAVELVAHDAASVGPAPSLGAPDDGKTPFLRRMGLLRLEEQADGTLDRVATPTVATYRQIVTARTSLAVTP</sequence>
<dbReference type="EMBL" id="CP159218">
    <property type="protein sequence ID" value="XCG63346.1"/>
    <property type="molecule type" value="Genomic_DNA"/>
</dbReference>
<reference evidence="5" key="1">
    <citation type="submission" date="2024-05" db="EMBL/GenBank/DDBJ databases">
        <authorList>
            <person name="Cai S.Y."/>
            <person name="Jin L.M."/>
            <person name="Li H.R."/>
        </authorList>
    </citation>
    <scope>NUCLEOTIDE SEQUENCE</scope>
    <source>
        <strain evidence="5">A5-74</strain>
    </source>
</reference>
<dbReference type="PANTHER" id="PTHR10353:SF209">
    <property type="entry name" value="GALACTOLIPID GALACTOSYLTRANSFERASE SFR2, CHLOROPLASTIC"/>
    <property type="match status" value="1"/>
</dbReference>
<evidence type="ECO:0000256" key="3">
    <source>
        <dbReference type="ARBA" id="ARBA00023295"/>
    </source>
</evidence>